<feature type="region of interest" description="Disordered" evidence="8">
    <location>
        <begin position="1019"/>
        <end position="1039"/>
    </location>
</feature>
<keyword evidence="11" id="KW-1185">Reference proteome</keyword>
<feature type="transmembrane region" description="Helical" evidence="9">
    <location>
        <begin position="468"/>
        <end position="495"/>
    </location>
</feature>
<feature type="transmembrane region" description="Helical" evidence="9">
    <location>
        <begin position="913"/>
        <end position="938"/>
    </location>
</feature>
<dbReference type="Pfam" id="PF00873">
    <property type="entry name" value="ACR_tran"/>
    <property type="match status" value="1"/>
</dbReference>
<comment type="subcellular location">
    <subcellularLocation>
        <location evidence="1">Cell membrane</location>
        <topology evidence="1">Multi-pass membrane protein</topology>
    </subcellularLocation>
</comment>
<dbReference type="GO" id="GO:0005886">
    <property type="term" value="C:plasma membrane"/>
    <property type="evidence" value="ECO:0007669"/>
    <property type="project" value="UniProtKB-SubCell"/>
</dbReference>
<keyword evidence="3" id="KW-0813">Transport</keyword>
<feature type="transmembrane region" description="Helical" evidence="9">
    <location>
        <begin position="360"/>
        <end position="380"/>
    </location>
</feature>
<reference evidence="10 11" key="1">
    <citation type="journal article" date="2012" name="J. Bacteriol.">
        <title>Complete Genome Sequence of the BTEX-Degrading Bacterium Pseudoxanthomonas spadix BD-a59.</title>
        <authorList>
            <person name="Lee S.H."/>
            <person name="Jin H.M."/>
            <person name="Lee H.J."/>
            <person name="Kim J.M."/>
            <person name="Jeon C.O."/>
        </authorList>
    </citation>
    <scope>NUCLEOTIDE SEQUENCE [LARGE SCALE GENOMIC DNA]</scope>
    <source>
        <strain evidence="10 11">BD-a59</strain>
    </source>
</reference>
<feature type="transmembrane region" description="Helical" evidence="9">
    <location>
        <begin position="861"/>
        <end position="880"/>
    </location>
</feature>
<evidence type="ECO:0000256" key="3">
    <source>
        <dbReference type="ARBA" id="ARBA00022448"/>
    </source>
</evidence>
<evidence type="ECO:0000256" key="9">
    <source>
        <dbReference type="SAM" id="Phobius"/>
    </source>
</evidence>
<feature type="transmembrane region" description="Helical" evidence="9">
    <location>
        <begin position="959"/>
        <end position="978"/>
    </location>
</feature>
<feature type="transmembrane region" description="Helical" evidence="9">
    <location>
        <begin position="386"/>
        <end position="407"/>
    </location>
</feature>
<dbReference type="PRINTS" id="PR00702">
    <property type="entry name" value="ACRIFLAVINRP"/>
</dbReference>
<accession>G7UT25</accession>
<dbReference type="InterPro" id="IPR004763">
    <property type="entry name" value="CusA-like"/>
</dbReference>
<feature type="transmembrane region" description="Helical" evidence="9">
    <location>
        <begin position="336"/>
        <end position="353"/>
    </location>
</feature>
<dbReference type="STRING" id="1045855.DSC_07195"/>
<evidence type="ECO:0000256" key="4">
    <source>
        <dbReference type="ARBA" id="ARBA00022475"/>
    </source>
</evidence>
<keyword evidence="7 9" id="KW-0472">Membrane</keyword>
<dbReference type="Gene3D" id="3.30.70.1430">
    <property type="entry name" value="Multidrug efflux transporter AcrB pore domain"/>
    <property type="match status" value="2"/>
</dbReference>
<sequence>MLSRLIEFSLRQRVLVLLAAVALAGAGVAAFLSLPIDAYPDISPTQVKLILKAPGMTPEEVESRVISPLEMELLGVPQGVMLRSTAKYAIADITLDFAEGSDIYWARQQVAERYGNVAPNLPADVSGGLAPISTPLSDVFMFTIEGGGLSLAERRSLLDWTLRPALRTLPGVADVNVLGGQARSFTVIPDRARLSAAGLHFRDVIDAIGRNNRNDGAGRVDAGEDTLIVRAEGAIHTLEDLSRIVIRPGPAPVRIGDVAQVRTDALTRYGAVSRDGAGEAVEGIVVALRGADASTLVQAIRTRLDELAPSLPAGVKVVPFYDRSTLITRAVSTVEHALIEATVLVVILLLLFLGEFRAALVVALMVPFATLGTFLLMRLTGMSANLMSLGGLAIAIGMLVDAAVVVVENAVSRLAPDAPGAHLPRVHRVFAAAREVATPVAAGILIICLTFMPLLTLQGLEGKLFAPVALTIVFALGASLLLSLTLVPVLASLLLKERAHSEPWLMRQADRLYRPLLEQALGHPGRAVALAVVALVLGAAAYLGTGKTFMPTMDEGDILLQLQKPASIGLQRSLEIDLAVEKAIAANVPEVQHSIGRVGSDELGLDPMGLNETDLFMQLAPREQWRVNDKAWLTDRIREQMTAFPGLDFGFTQPIEMRVSEMLTGSRGDVAIKVFGPDLSTLGELAQRIAAAVERVPGAQDVLTQSTDGVEYLQVKVDAQAAGRAGLAVTDVQDELRAQLEGVPAGIVIEPDRRTPILVRGDAQVRGSAARFGELQLARGDAGQVPLAALATIASTSGPVQVRRENGSRFSLIQSNVSGRDLVGFVEEARAAVARDVPLPPGYRLAWGGQFENQQRAAARLGLVVPVALGLIFLVLFMTFGSVRQALLILGNVPFAMVGGILALWLAGQYLSVPASVGFIALLGIAVLNGLVLVSHFNQLHALGHPLEHVVREGAWRRLRPVLMTATITAFGLVPLLLASGPGSEIQRPLAIVVIGGLVTSTALTLLLLPVMYRRYGQPPAPASRPPSTPAAPSTELHP</sequence>
<proteinExistence type="inferred from homology"/>
<evidence type="ECO:0000256" key="6">
    <source>
        <dbReference type="ARBA" id="ARBA00022989"/>
    </source>
</evidence>
<dbReference type="AlphaFoldDB" id="G7UT25"/>
<dbReference type="Gene3D" id="3.30.70.1320">
    <property type="entry name" value="Multidrug efflux transporter AcrB pore domain like"/>
    <property type="match status" value="1"/>
</dbReference>
<dbReference type="PANTHER" id="PTHR32063:SF68">
    <property type="entry name" value="PROBALE CATION EFFLUX SYSTEM PROTEIN"/>
    <property type="match status" value="1"/>
</dbReference>
<dbReference type="InterPro" id="IPR001036">
    <property type="entry name" value="Acrflvin-R"/>
</dbReference>
<feature type="transmembrane region" description="Helical" evidence="9">
    <location>
        <begin position="436"/>
        <end position="456"/>
    </location>
</feature>
<dbReference type="SUPFAM" id="SSF82693">
    <property type="entry name" value="Multidrug efflux transporter AcrB pore domain, PN1, PN2, PC1 and PC2 subdomains"/>
    <property type="match status" value="2"/>
</dbReference>
<dbReference type="InterPro" id="IPR027463">
    <property type="entry name" value="AcrB_DN_DC_subdom"/>
</dbReference>
<dbReference type="PANTHER" id="PTHR32063">
    <property type="match status" value="1"/>
</dbReference>
<dbReference type="RefSeq" id="WP_014160266.1">
    <property type="nucleotide sequence ID" value="NC_016147.2"/>
</dbReference>
<feature type="transmembrane region" description="Helical" evidence="9">
    <location>
        <begin position="516"/>
        <end position="543"/>
    </location>
</feature>
<dbReference type="Gene3D" id="3.30.2090.10">
    <property type="entry name" value="Multidrug efflux transporter AcrB TolC docking domain, DN and DC subdomains"/>
    <property type="match status" value="2"/>
</dbReference>
<dbReference type="SUPFAM" id="SSF82866">
    <property type="entry name" value="Multidrug efflux transporter AcrB transmembrane domain"/>
    <property type="match status" value="2"/>
</dbReference>
<dbReference type="NCBIfam" id="TIGR00914">
    <property type="entry name" value="2A0601"/>
    <property type="match status" value="1"/>
</dbReference>
<evidence type="ECO:0000256" key="8">
    <source>
        <dbReference type="SAM" id="MobiDB-lite"/>
    </source>
</evidence>
<feature type="transmembrane region" description="Helical" evidence="9">
    <location>
        <begin position="887"/>
        <end position="907"/>
    </location>
</feature>
<keyword evidence="4" id="KW-1003">Cell membrane</keyword>
<dbReference type="GO" id="GO:0042910">
    <property type="term" value="F:xenobiotic transmembrane transporter activity"/>
    <property type="evidence" value="ECO:0007669"/>
    <property type="project" value="TreeGrafter"/>
</dbReference>
<dbReference type="eggNOG" id="COG3696">
    <property type="taxonomic scope" value="Bacteria"/>
</dbReference>
<dbReference type="Gene3D" id="1.20.1640.10">
    <property type="entry name" value="Multidrug efflux transporter AcrB transmembrane domain"/>
    <property type="match status" value="2"/>
</dbReference>
<evidence type="ECO:0000313" key="11">
    <source>
        <dbReference type="Proteomes" id="UP000005870"/>
    </source>
</evidence>
<feature type="transmembrane region" description="Helical" evidence="9">
    <location>
        <begin position="990"/>
        <end position="1009"/>
    </location>
</feature>
<dbReference type="KEGG" id="psd:DSC_07195"/>
<organism evidence="10 11">
    <name type="scientific">Pseudoxanthomonas spadix (strain BD-a59)</name>
    <dbReference type="NCBI Taxonomy" id="1045855"/>
    <lineage>
        <taxon>Bacteria</taxon>
        <taxon>Pseudomonadati</taxon>
        <taxon>Pseudomonadota</taxon>
        <taxon>Gammaproteobacteria</taxon>
        <taxon>Lysobacterales</taxon>
        <taxon>Lysobacteraceae</taxon>
        <taxon>Pseudoxanthomonas</taxon>
    </lineage>
</organism>
<feature type="compositionally biased region" description="Pro residues" evidence="8">
    <location>
        <begin position="1019"/>
        <end position="1030"/>
    </location>
</feature>
<dbReference type="GO" id="GO:0008324">
    <property type="term" value="F:monoatomic cation transmembrane transporter activity"/>
    <property type="evidence" value="ECO:0007669"/>
    <property type="project" value="InterPro"/>
</dbReference>
<name>G7UT25_PSEUP</name>
<keyword evidence="5 9" id="KW-0812">Transmembrane</keyword>
<comment type="similarity">
    <text evidence="2">Belongs to the resistance-nodulation-cell division (RND) (TC 2.A.6) family.</text>
</comment>
<evidence type="ECO:0000256" key="7">
    <source>
        <dbReference type="ARBA" id="ARBA00023136"/>
    </source>
</evidence>
<dbReference type="Proteomes" id="UP000005870">
    <property type="component" value="Chromosome"/>
</dbReference>
<protein>
    <submittedName>
        <fullName evidence="10">CzcA family heavy metal efflux protein</fullName>
    </submittedName>
</protein>
<dbReference type="SUPFAM" id="SSF82714">
    <property type="entry name" value="Multidrug efflux transporter AcrB TolC docking domain, DN and DC subdomains"/>
    <property type="match status" value="2"/>
</dbReference>
<dbReference type="EMBL" id="CP003093">
    <property type="protein sequence ID" value="AER56090.1"/>
    <property type="molecule type" value="Genomic_DNA"/>
</dbReference>
<keyword evidence="6 9" id="KW-1133">Transmembrane helix</keyword>
<dbReference type="HOGENOM" id="CLU_002755_1_2_6"/>
<evidence type="ECO:0000256" key="1">
    <source>
        <dbReference type="ARBA" id="ARBA00004651"/>
    </source>
</evidence>
<evidence type="ECO:0000256" key="2">
    <source>
        <dbReference type="ARBA" id="ARBA00010942"/>
    </source>
</evidence>
<dbReference type="OrthoDB" id="9758757at2"/>
<dbReference type="Gene3D" id="3.30.70.1440">
    <property type="entry name" value="Multidrug efflux transporter AcrB pore domain"/>
    <property type="match status" value="1"/>
</dbReference>
<evidence type="ECO:0000313" key="10">
    <source>
        <dbReference type="EMBL" id="AER56090.1"/>
    </source>
</evidence>
<evidence type="ECO:0000256" key="5">
    <source>
        <dbReference type="ARBA" id="ARBA00022692"/>
    </source>
</evidence>
<gene>
    <name evidence="10" type="ordered locus">DSC_07195</name>
</gene>